<evidence type="ECO:0000256" key="1">
    <source>
        <dbReference type="ARBA" id="ARBA00002633"/>
    </source>
</evidence>
<dbReference type="AlphaFoldDB" id="A0A1H6FH51"/>
<dbReference type="Pfam" id="PF00466">
    <property type="entry name" value="Ribosomal_L10"/>
    <property type="match status" value="1"/>
</dbReference>
<dbReference type="OrthoDB" id="9808307at2"/>
<evidence type="ECO:0000256" key="6">
    <source>
        <dbReference type="HAMAP-Rule" id="MF_00362"/>
    </source>
</evidence>
<dbReference type="GO" id="GO:0006412">
    <property type="term" value="P:translation"/>
    <property type="evidence" value="ECO:0007669"/>
    <property type="project" value="UniProtKB-UniRule"/>
</dbReference>
<sequence length="176" mass="19119">MIKLEDKRAIVAEIAEVASNAYSAVIAEYRGMSVGDMTELRVKAREGGVFLKVVRNTLARRAVQGTEFECMVDALSGPVILAFSMEEPGAAGRIVKDFAKDNDKLVVTGVAMSGQLMPAEAIEKLAKMPTYDQSISMLMSVMKAPVEKFVRTLAEPHAKLVRTLAAVRTEKEQEAA</sequence>
<dbReference type="GO" id="GO:0003735">
    <property type="term" value="F:structural constituent of ribosome"/>
    <property type="evidence" value="ECO:0007669"/>
    <property type="project" value="InterPro"/>
</dbReference>
<dbReference type="PROSITE" id="PS01109">
    <property type="entry name" value="RIBOSOMAL_L10"/>
    <property type="match status" value="1"/>
</dbReference>
<organism evidence="7 8">
    <name type="scientific">Candidatus Venteria ishoeyi</name>
    <dbReference type="NCBI Taxonomy" id="1899563"/>
    <lineage>
        <taxon>Bacteria</taxon>
        <taxon>Pseudomonadati</taxon>
        <taxon>Pseudomonadota</taxon>
        <taxon>Gammaproteobacteria</taxon>
        <taxon>Thiotrichales</taxon>
        <taxon>Thiotrichaceae</taxon>
        <taxon>Venteria</taxon>
    </lineage>
</organism>
<dbReference type="PANTHER" id="PTHR11560">
    <property type="entry name" value="39S RIBOSOMAL PROTEIN L10, MITOCHONDRIAL"/>
    <property type="match status" value="1"/>
</dbReference>
<keyword evidence="6" id="KW-0699">rRNA-binding</keyword>
<keyword evidence="3 6" id="KW-0689">Ribosomal protein</keyword>
<dbReference type="InterPro" id="IPR022973">
    <property type="entry name" value="Ribosomal_uL10_bac"/>
</dbReference>
<evidence type="ECO:0000256" key="4">
    <source>
        <dbReference type="ARBA" id="ARBA00023274"/>
    </source>
</evidence>
<dbReference type="InterPro" id="IPR047865">
    <property type="entry name" value="Ribosomal_uL10_bac_type"/>
</dbReference>
<evidence type="ECO:0000256" key="5">
    <source>
        <dbReference type="ARBA" id="ARBA00035202"/>
    </source>
</evidence>
<gene>
    <name evidence="6 7" type="primary">rplJ</name>
    <name evidence="7" type="ORF">MBHS_04257</name>
</gene>
<dbReference type="GO" id="GO:0015934">
    <property type="term" value="C:large ribosomal subunit"/>
    <property type="evidence" value="ECO:0007669"/>
    <property type="project" value="InterPro"/>
</dbReference>
<comment type="subunit">
    <text evidence="6">Part of the ribosomal stalk of the 50S ribosomal subunit. The N-terminus interacts with L11 and the large rRNA to form the base of the stalk. The C-terminus forms an elongated spine to which L12 dimers bind in a sequential fashion forming a multimeric L10(L12)X complex.</text>
</comment>
<comment type="function">
    <text evidence="1 6">Forms part of the ribosomal stalk, playing a central role in the interaction of the ribosome with GTP-bound translation factors.</text>
</comment>
<accession>A0A1H6FH51</accession>
<evidence type="ECO:0000256" key="2">
    <source>
        <dbReference type="ARBA" id="ARBA00008889"/>
    </source>
</evidence>
<name>A0A1H6FH51_9GAMM</name>
<dbReference type="InterPro" id="IPR001790">
    <property type="entry name" value="Ribosomal_uL10"/>
</dbReference>
<dbReference type="SUPFAM" id="SSF160369">
    <property type="entry name" value="Ribosomal protein L10-like"/>
    <property type="match status" value="1"/>
</dbReference>
<dbReference type="InterPro" id="IPR002363">
    <property type="entry name" value="Ribosomal_uL10_CS_bac"/>
</dbReference>
<dbReference type="CDD" id="cd05797">
    <property type="entry name" value="Ribosomal_L10"/>
    <property type="match status" value="1"/>
</dbReference>
<keyword evidence="6" id="KW-0694">RNA-binding</keyword>
<proteinExistence type="inferred from homology"/>
<dbReference type="Proteomes" id="UP000236724">
    <property type="component" value="Unassembled WGS sequence"/>
</dbReference>
<protein>
    <recommendedName>
        <fullName evidence="5 6">Large ribosomal subunit protein uL10</fullName>
    </recommendedName>
</protein>
<dbReference type="InterPro" id="IPR043141">
    <property type="entry name" value="Ribosomal_uL10-like_sf"/>
</dbReference>
<dbReference type="EMBL" id="FMSV02000548">
    <property type="protein sequence ID" value="SEH08365.1"/>
    <property type="molecule type" value="Genomic_DNA"/>
</dbReference>
<evidence type="ECO:0000256" key="3">
    <source>
        <dbReference type="ARBA" id="ARBA00022980"/>
    </source>
</evidence>
<dbReference type="NCBIfam" id="NF000955">
    <property type="entry name" value="PRK00099.1-1"/>
    <property type="match status" value="1"/>
</dbReference>
<comment type="similarity">
    <text evidence="2 6">Belongs to the universal ribosomal protein uL10 family.</text>
</comment>
<evidence type="ECO:0000313" key="8">
    <source>
        <dbReference type="Proteomes" id="UP000236724"/>
    </source>
</evidence>
<reference evidence="7 8" key="1">
    <citation type="submission" date="2016-10" db="EMBL/GenBank/DDBJ databases">
        <authorList>
            <person name="de Groot N.N."/>
        </authorList>
    </citation>
    <scope>NUCLEOTIDE SEQUENCE [LARGE SCALE GENOMIC DNA]</scope>
    <source>
        <strain evidence="7">MBHS1</strain>
    </source>
</reference>
<evidence type="ECO:0000313" key="7">
    <source>
        <dbReference type="EMBL" id="SEH08365.1"/>
    </source>
</evidence>
<dbReference type="GO" id="GO:0070180">
    <property type="term" value="F:large ribosomal subunit rRNA binding"/>
    <property type="evidence" value="ECO:0007669"/>
    <property type="project" value="UniProtKB-UniRule"/>
</dbReference>
<dbReference type="RefSeq" id="WP_103921908.1">
    <property type="nucleotide sequence ID" value="NZ_FMSV02000548.1"/>
</dbReference>
<keyword evidence="4 6" id="KW-0687">Ribonucleoprotein</keyword>
<dbReference type="Gene3D" id="3.30.70.1730">
    <property type="match status" value="1"/>
</dbReference>
<dbReference type="HAMAP" id="MF_00362">
    <property type="entry name" value="Ribosomal_uL10"/>
    <property type="match status" value="1"/>
</dbReference>
<keyword evidence="8" id="KW-1185">Reference proteome</keyword>
<dbReference type="Gene3D" id="6.10.250.2350">
    <property type="match status" value="1"/>
</dbReference>